<dbReference type="InterPro" id="IPR037665">
    <property type="entry name" value="Nucleoporin_S59-like"/>
</dbReference>
<feature type="domain" description="Peptidase S59" evidence="10">
    <location>
        <begin position="830"/>
        <end position="962"/>
    </location>
</feature>
<dbReference type="Proteomes" id="UP000011083">
    <property type="component" value="Unassembled WGS sequence"/>
</dbReference>
<proteinExistence type="inferred from homology"/>
<dbReference type="GO" id="GO:0003723">
    <property type="term" value="F:RNA binding"/>
    <property type="evidence" value="ECO:0007669"/>
    <property type="project" value="TreeGrafter"/>
</dbReference>
<evidence type="ECO:0000256" key="2">
    <source>
        <dbReference type="ARBA" id="ARBA00008926"/>
    </source>
</evidence>
<keyword evidence="8" id="KW-0539">Nucleus</keyword>
<feature type="compositionally biased region" description="Low complexity" evidence="9">
    <location>
        <begin position="765"/>
        <end position="778"/>
    </location>
</feature>
<dbReference type="GO" id="GO:0051028">
    <property type="term" value="P:mRNA transport"/>
    <property type="evidence" value="ECO:0007669"/>
    <property type="project" value="UniProtKB-KW"/>
</dbReference>
<dbReference type="InterPro" id="IPR025574">
    <property type="entry name" value="Nucleoporin_FG_rpt"/>
</dbReference>
<keyword evidence="7" id="KW-0906">Nuclear pore complex</keyword>
<evidence type="ECO:0000256" key="9">
    <source>
        <dbReference type="SAM" id="MobiDB-lite"/>
    </source>
</evidence>
<dbReference type="Gene3D" id="1.10.10.2360">
    <property type="match status" value="1"/>
</dbReference>
<dbReference type="EMBL" id="KB007840">
    <property type="protein sequence ID" value="ELR24025.1"/>
    <property type="molecule type" value="Genomic_DNA"/>
</dbReference>
<comment type="similarity">
    <text evidence="2">Belongs to the nucleoporin GLFG family.</text>
</comment>
<protein>
    <submittedName>
        <fullName evidence="11">Nucleoporin autopeptidase</fullName>
    </submittedName>
</protein>
<keyword evidence="12" id="KW-1185">Reference proteome</keyword>
<dbReference type="GO" id="GO:0044614">
    <property type="term" value="C:nuclear pore cytoplasmic filaments"/>
    <property type="evidence" value="ECO:0007669"/>
    <property type="project" value="TreeGrafter"/>
</dbReference>
<evidence type="ECO:0000256" key="6">
    <source>
        <dbReference type="ARBA" id="ARBA00023010"/>
    </source>
</evidence>
<keyword evidence="4" id="KW-0509">mRNA transport</keyword>
<dbReference type="PANTHER" id="PTHR23198:SF6">
    <property type="entry name" value="NUCLEAR PORE COMPLEX PROTEIN NUP98-NUP96"/>
    <property type="match status" value="1"/>
</dbReference>
<dbReference type="GO" id="GO:0008139">
    <property type="term" value="F:nuclear localization sequence binding"/>
    <property type="evidence" value="ECO:0007669"/>
    <property type="project" value="TreeGrafter"/>
</dbReference>
<dbReference type="OMA" id="DSATKHH"/>
<name>L8HFU8_ACACF</name>
<evidence type="ECO:0000256" key="7">
    <source>
        <dbReference type="ARBA" id="ARBA00023132"/>
    </source>
</evidence>
<dbReference type="GO" id="GO:0017056">
    <property type="term" value="F:structural constituent of nuclear pore"/>
    <property type="evidence" value="ECO:0007669"/>
    <property type="project" value="InterPro"/>
</dbReference>
<evidence type="ECO:0000256" key="8">
    <source>
        <dbReference type="ARBA" id="ARBA00023242"/>
    </source>
</evidence>
<keyword evidence="5" id="KW-0653">Protein transport</keyword>
<dbReference type="InterPro" id="IPR007230">
    <property type="entry name" value="Nup98_auto-Pept-S59_dom"/>
</dbReference>
<dbReference type="SUPFAM" id="SSF82215">
    <property type="entry name" value="C-terminal autoproteolytic domain of nucleoporin nup98"/>
    <property type="match status" value="1"/>
</dbReference>
<dbReference type="AlphaFoldDB" id="L8HFU8"/>
<evidence type="ECO:0000313" key="11">
    <source>
        <dbReference type="EMBL" id="ELR24025.1"/>
    </source>
</evidence>
<dbReference type="Pfam" id="PF04096">
    <property type="entry name" value="Nucleoporin2"/>
    <property type="match status" value="1"/>
</dbReference>
<dbReference type="PROSITE" id="PS51434">
    <property type="entry name" value="NUP_C"/>
    <property type="match status" value="1"/>
</dbReference>
<dbReference type="KEGG" id="acan:ACA1_144160"/>
<dbReference type="GeneID" id="14925025"/>
<evidence type="ECO:0000256" key="3">
    <source>
        <dbReference type="ARBA" id="ARBA00022448"/>
    </source>
</evidence>
<dbReference type="InterPro" id="IPR036903">
    <property type="entry name" value="Nup98_auto-Pept-S59_dom_sf"/>
</dbReference>
<evidence type="ECO:0000256" key="1">
    <source>
        <dbReference type="ARBA" id="ARBA00004567"/>
    </source>
</evidence>
<keyword evidence="3" id="KW-0813">Transport</keyword>
<dbReference type="GO" id="GO:0034398">
    <property type="term" value="P:telomere tethering at nuclear periphery"/>
    <property type="evidence" value="ECO:0007669"/>
    <property type="project" value="TreeGrafter"/>
</dbReference>
<evidence type="ECO:0000313" key="12">
    <source>
        <dbReference type="Proteomes" id="UP000011083"/>
    </source>
</evidence>
<dbReference type="GO" id="GO:0006405">
    <property type="term" value="P:RNA export from nucleus"/>
    <property type="evidence" value="ECO:0007669"/>
    <property type="project" value="TreeGrafter"/>
</dbReference>
<feature type="region of interest" description="Disordered" evidence="9">
    <location>
        <begin position="763"/>
        <end position="790"/>
    </location>
</feature>
<dbReference type="VEuPathDB" id="AmoebaDB:ACA1_144160"/>
<dbReference type="FunFam" id="1.10.10.2360:FF:000001">
    <property type="entry name" value="Nuclear pore complex protein Nup98-Nup96"/>
    <property type="match status" value="1"/>
</dbReference>
<dbReference type="STRING" id="1257118.L8HFU8"/>
<dbReference type="GO" id="GO:0006606">
    <property type="term" value="P:protein import into nucleus"/>
    <property type="evidence" value="ECO:0007669"/>
    <property type="project" value="TreeGrafter"/>
</dbReference>
<comment type="subcellular location">
    <subcellularLocation>
        <location evidence="1">Nucleus</location>
        <location evidence="1">Nuclear pore complex</location>
    </subcellularLocation>
</comment>
<dbReference type="Gene3D" id="3.30.1610.10">
    <property type="entry name" value="Peptidase S59, nucleoporin"/>
    <property type="match status" value="1"/>
</dbReference>
<dbReference type="Pfam" id="PF21240">
    <property type="entry name" value="Nup98_GLEBS"/>
    <property type="match status" value="1"/>
</dbReference>
<accession>L8HFU8</accession>
<evidence type="ECO:0000256" key="5">
    <source>
        <dbReference type="ARBA" id="ARBA00022927"/>
    </source>
</evidence>
<dbReference type="OrthoDB" id="21062at2759"/>
<sequence length="962" mass="94636">MFGQSTFGGGGSLFGASTTPAFGGSTFGAPAASTAPTSTFTFGAPTTSTSTSAVPSFGATPAFGAATSTPSLFGAPAATTTPSFGGGGSLFGAPAASTSTSSLFGAPAAQPAASTAGAFPFSFSGGAAAPAAAPATGSAFSFGGTSATPAFGAAPTSSAFGAAPAAGTSAFGGGGGGMFGGGAPAAGGVQGTTIAPYTPTTEKDTTSNTMVTIHNISAMPQYKDKSFEELRWEDYQLGRKGQGMGQAAAGGMFGSAAPAAGTGLFGAPASGSAFSTTSAPSTGSSLFGAPAASTGSLFGGGAATGSSLFGASMPATGTTSLFGAPAASAGTTSLFGATTSAPTATSSLFGGGATSAFGAPTGGAATSSLFPSFTGATAAAPASSAFSFGGATTPAAAPSTGGGLFGSTAPSTSLFGTSTSTDTSSSLFGGGTSSLFGGAGTGAATASTSLFGAPAASTGSSLFGATMPSTGGGLFGAPAASTGTSGGLFGGSSLFGGSTPSTPSATTSSSFPSLGGFGAGTTSAFGAPAASTGSSSLFGGATTGGTGGLFPGFGSTTPSSGLGGLMGGAGVPGAGTLVATIDSPRPYGSLPPLPPLTDSDAALASAAQTRAALAKPKHYKLTARSPAAGRSLGYYQNLGGGAAASKRVSFMGEIERKDLTASPLGTSASTPDAFTRRKLILETDENVAMPEISEFRVTGGTPLVDRRAMADLPPQATPYAPSAAPEQAAGVVERERVAPTIQIQPATPSSPVVGLYPTLPAREIQQSPQSQSQAQQAAGDTPLPARTLRKPVAERPIVNYDQFSRHVRDQDRKRAPVDEEVERLLPRLAAPGYWMEPGLDELRHMTKAELGRVEGLVVGREGYGQIEFLEPVDVRGVDLNQLIVIDRHLITVFPDDATKPPRGQGLNVRARLTIEEAWPEHRDAESLEEYEAFLRKRGSRRKQRFVAYDRQRGAWTFDVPGF</sequence>
<gene>
    <name evidence="11" type="ORF">ACA1_144160</name>
</gene>
<reference evidence="11 12" key="1">
    <citation type="journal article" date="2013" name="Genome Biol.">
        <title>Genome of Acanthamoeba castellanii highlights extensive lateral gene transfer and early evolution of tyrosine kinase signaling.</title>
        <authorList>
            <person name="Clarke M."/>
            <person name="Lohan A.J."/>
            <person name="Liu B."/>
            <person name="Lagkouvardos I."/>
            <person name="Roy S."/>
            <person name="Zafar N."/>
            <person name="Bertelli C."/>
            <person name="Schilde C."/>
            <person name="Kianianmomeni A."/>
            <person name="Burglin T.R."/>
            <person name="Frech C."/>
            <person name="Turcotte B."/>
            <person name="Kopec K.O."/>
            <person name="Synnott J.M."/>
            <person name="Choo C."/>
            <person name="Paponov I."/>
            <person name="Finkler A."/>
            <person name="Soon Heng Tan C."/>
            <person name="Hutchins A.P."/>
            <person name="Weinmeier T."/>
            <person name="Rattei T."/>
            <person name="Chu J.S."/>
            <person name="Gimenez G."/>
            <person name="Irimia M."/>
            <person name="Rigden D.J."/>
            <person name="Fitzpatrick D.A."/>
            <person name="Lorenzo-Morales J."/>
            <person name="Bateman A."/>
            <person name="Chiu C.H."/>
            <person name="Tang P."/>
            <person name="Hegemann P."/>
            <person name="Fromm H."/>
            <person name="Raoult D."/>
            <person name="Greub G."/>
            <person name="Miranda-Saavedra D."/>
            <person name="Chen N."/>
            <person name="Nash P."/>
            <person name="Ginger M.L."/>
            <person name="Horn M."/>
            <person name="Schaap P."/>
            <person name="Caler L."/>
            <person name="Loftus B."/>
        </authorList>
    </citation>
    <scope>NUCLEOTIDE SEQUENCE [LARGE SCALE GENOMIC DNA]</scope>
    <source>
        <strain evidence="11 12">Neff</strain>
    </source>
</reference>
<organism evidence="11 12">
    <name type="scientific">Acanthamoeba castellanii (strain ATCC 30010 / Neff)</name>
    <dbReference type="NCBI Taxonomy" id="1257118"/>
    <lineage>
        <taxon>Eukaryota</taxon>
        <taxon>Amoebozoa</taxon>
        <taxon>Discosea</taxon>
        <taxon>Longamoebia</taxon>
        <taxon>Centramoebida</taxon>
        <taxon>Acanthamoebidae</taxon>
        <taxon>Acanthamoeba</taxon>
    </lineage>
</organism>
<dbReference type="PANTHER" id="PTHR23198">
    <property type="entry name" value="NUCLEOPORIN"/>
    <property type="match status" value="1"/>
</dbReference>
<evidence type="ECO:0000256" key="4">
    <source>
        <dbReference type="ARBA" id="ARBA00022816"/>
    </source>
</evidence>
<dbReference type="RefSeq" id="XP_004353553.1">
    <property type="nucleotide sequence ID" value="XM_004353501.1"/>
</dbReference>
<keyword evidence="6" id="KW-0811">Translocation</keyword>
<evidence type="ECO:0000259" key="10">
    <source>
        <dbReference type="PROSITE" id="PS51434"/>
    </source>
</evidence>
<dbReference type="Pfam" id="PF13634">
    <property type="entry name" value="Nucleoporin_FG"/>
    <property type="match status" value="3"/>
</dbReference>
<dbReference type="GO" id="GO:0000973">
    <property type="term" value="P:post-transcriptional tethering of RNA polymerase II gene DNA at nuclear periphery"/>
    <property type="evidence" value="ECO:0007669"/>
    <property type="project" value="TreeGrafter"/>
</dbReference>